<keyword evidence="1" id="KW-1133">Transmembrane helix</keyword>
<reference evidence="2 3" key="1">
    <citation type="submission" date="2021-01" db="EMBL/GenBank/DDBJ databases">
        <title>Whole genome shotgun sequence of Catellatospora bangladeshensis NBRC 107357.</title>
        <authorList>
            <person name="Komaki H."/>
            <person name="Tamura T."/>
        </authorList>
    </citation>
    <scope>NUCLEOTIDE SEQUENCE [LARGE SCALE GENOMIC DNA]</scope>
    <source>
        <strain evidence="2 3">NBRC 107357</strain>
    </source>
</reference>
<name>A0A8J3JQG4_9ACTN</name>
<accession>A0A8J3JQG4</accession>
<keyword evidence="3" id="KW-1185">Reference proteome</keyword>
<dbReference type="Proteomes" id="UP000601223">
    <property type="component" value="Unassembled WGS sequence"/>
</dbReference>
<evidence type="ECO:0000256" key="1">
    <source>
        <dbReference type="SAM" id="Phobius"/>
    </source>
</evidence>
<dbReference type="EMBL" id="BONF01000012">
    <property type="protein sequence ID" value="GIF81369.1"/>
    <property type="molecule type" value="Genomic_DNA"/>
</dbReference>
<keyword evidence="1" id="KW-0472">Membrane</keyword>
<sequence length="122" mass="12479">MLEQVPEEAEVTLLAGLGEGALAQVVGGQGVQFGEVRHPTSVRGAGAGRPDSARLGRSIQPGVTDIVVGVYQNPPPKRPNPILGLVKKPMMLALAGGAVVLLLVLACCCGLWVFGNLNTGSV</sequence>
<dbReference type="AlphaFoldDB" id="A0A8J3JQG4"/>
<feature type="transmembrane region" description="Helical" evidence="1">
    <location>
        <begin position="92"/>
        <end position="114"/>
    </location>
</feature>
<evidence type="ECO:0000313" key="2">
    <source>
        <dbReference type="EMBL" id="GIF81369.1"/>
    </source>
</evidence>
<keyword evidence="1" id="KW-0812">Transmembrane</keyword>
<comment type="caution">
    <text evidence="2">The sequence shown here is derived from an EMBL/GenBank/DDBJ whole genome shotgun (WGS) entry which is preliminary data.</text>
</comment>
<protein>
    <submittedName>
        <fullName evidence="2">Uncharacterized protein</fullName>
    </submittedName>
</protein>
<proteinExistence type="predicted"/>
<organism evidence="2 3">
    <name type="scientific">Catellatospora bangladeshensis</name>
    <dbReference type="NCBI Taxonomy" id="310355"/>
    <lineage>
        <taxon>Bacteria</taxon>
        <taxon>Bacillati</taxon>
        <taxon>Actinomycetota</taxon>
        <taxon>Actinomycetes</taxon>
        <taxon>Micromonosporales</taxon>
        <taxon>Micromonosporaceae</taxon>
        <taxon>Catellatospora</taxon>
    </lineage>
</organism>
<evidence type="ECO:0000313" key="3">
    <source>
        <dbReference type="Proteomes" id="UP000601223"/>
    </source>
</evidence>
<gene>
    <name evidence="2" type="ORF">Cba03nite_27180</name>
</gene>